<keyword evidence="3" id="KW-0378">Hydrolase</keyword>
<evidence type="ECO:0000313" key="4">
    <source>
        <dbReference type="Proteomes" id="UP001140076"/>
    </source>
</evidence>
<feature type="chain" id="PRO_5040891505" evidence="1">
    <location>
        <begin position="25"/>
        <end position="371"/>
    </location>
</feature>
<keyword evidence="1" id="KW-0732">Signal</keyword>
<feature type="domain" description="Phosphodiester glycosidase" evidence="2">
    <location>
        <begin position="194"/>
        <end position="363"/>
    </location>
</feature>
<dbReference type="PROSITE" id="PS51257">
    <property type="entry name" value="PROKAR_LIPOPROTEIN"/>
    <property type="match status" value="1"/>
</dbReference>
<dbReference type="AlphaFoldDB" id="A0A9X3NY98"/>
<dbReference type="RefSeq" id="WP_270073829.1">
    <property type="nucleotide sequence ID" value="NZ_JAJAQC010000038.1"/>
</dbReference>
<name>A0A9X3NY98_9ACTN</name>
<protein>
    <submittedName>
        <fullName evidence="3">Phosphodiester glycosidase family protein</fullName>
    </submittedName>
</protein>
<gene>
    <name evidence="3" type="ORF">LG943_19975</name>
</gene>
<dbReference type="InterPro" id="IPR018711">
    <property type="entry name" value="NAGPA"/>
</dbReference>
<dbReference type="EMBL" id="JAJAQC010000038">
    <property type="protein sequence ID" value="MDA0566571.1"/>
    <property type="molecule type" value="Genomic_DNA"/>
</dbReference>
<evidence type="ECO:0000313" key="3">
    <source>
        <dbReference type="EMBL" id="MDA0566571.1"/>
    </source>
</evidence>
<dbReference type="PANTHER" id="PTHR40446:SF2">
    <property type="entry name" value="N-ACETYLGLUCOSAMINE-1-PHOSPHODIESTER ALPHA-N-ACETYLGLUCOSAMINIDASE"/>
    <property type="match status" value="1"/>
</dbReference>
<dbReference type="GO" id="GO:0016798">
    <property type="term" value="F:hydrolase activity, acting on glycosyl bonds"/>
    <property type="evidence" value="ECO:0007669"/>
    <property type="project" value="UniProtKB-KW"/>
</dbReference>
<evidence type="ECO:0000256" key="1">
    <source>
        <dbReference type="SAM" id="SignalP"/>
    </source>
</evidence>
<dbReference type="Pfam" id="PF09992">
    <property type="entry name" value="NAGPA"/>
    <property type="match status" value="1"/>
</dbReference>
<keyword evidence="3" id="KW-0326">Glycosidase</keyword>
<comment type="caution">
    <text evidence="3">The sequence shown here is derived from an EMBL/GenBank/DDBJ whole genome shotgun (WGS) entry which is preliminary data.</text>
</comment>
<reference evidence="3" key="1">
    <citation type="submission" date="2021-10" db="EMBL/GenBank/DDBJ databases">
        <title>Streptomonospora sp. nov., isolated from mangrove soil.</title>
        <authorList>
            <person name="Chen X."/>
            <person name="Ge X."/>
            <person name="Liu W."/>
        </authorList>
    </citation>
    <scope>NUCLEOTIDE SEQUENCE</scope>
    <source>
        <strain evidence="3">S1-112</strain>
    </source>
</reference>
<dbReference type="Proteomes" id="UP001140076">
    <property type="component" value="Unassembled WGS sequence"/>
</dbReference>
<accession>A0A9X3NY98</accession>
<proteinExistence type="predicted"/>
<organism evidence="3 4">
    <name type="scientific">Streptomonospora mangrovi</name>
    <dbReference type="NCBI Taxonomy" id="2883123"/>
    <lineage>
        <taxon>Bacteria</taxon>
        <taxon>Bacillati</taxon>
        <taxon>Actinomycetota</taxon>
        <taxon>Actinomycetes</taxon>
        <taxon>Streptosporangiales</taxon>
        <taxon>Nocardiopsidaceae</taxon>
        <taxon>Streptomonospora</taxon>
    </lineage>
</organism>
<dbReference type="PANTHER" id="PTHR40446">
    <property type="entry name" value="N-ACETYLGLUCOSAMINE-1-PHOSPHODIESTER ALPHA-N-ACETYLGLUCOSAMINIDASE"/>
    <property type="match status" value="1"/>
</dbReference>
<evidence type="ECO:0000259" key="2">
    <source>
        <dbReference type="Pfam" id="PF09992"/>
    </source>
</evidence>
<sequence>MSRRAAAAALVLALSCLLSPAAPAALAAARGEALAPGVHLSTASAEADEGTQYFTTLRVDLGAGPEVDYVDPGSVAARAPLREMADVPGAVAAVNGDFFDSGASYAPLGAAARGGTALKSPSADNRATAVFDASGRGRIATASFTGTAGLPGDDLPLDRLNSHEVPADGTGVFTIHWGDHPRERAAPSGPVTEVVVAEGRVRDVRTGTGSEPVASGTRVLLGRGAAADRLAALRPGDPVSLDYRLTADGAHPHLAVGGRHVLLRDGAYTGATDNARHPRTAIGFSADGTRMFVMTADGREPGTAGATLGDMAERMLQAGAHDALELDGGGSATLLARAPGTADLVRRNRTGEDERAIPNGLVVRTGPGSTP</sequence>
<keyword evidence="4" id="KW-1185">Reference proteome</keyword>
<feature type="signal peptide" evidence="1">
    <location>
        <begin position="1"/>
        <end position="24"/>
    </location>
</feature>